<protein>
    <submittedName>
        <fullName evidence="1">Uncharacterized protein</fullName>
    </submittedName>
</protein>
<keyword evidence="2" id="KW-1185">Reference proteome</keyword>
<organism evidence="1 2">
    <name type="scientific">Lymnaea stagnalis</name>
    <name type="common">Great pond snail</name>
    <name type="synonym">Helix stagnalis</name>
    <dbReference type="NCBI Taxonomy" id="6523"/>
    <lineage>
        <taxon>Eukaryota</taxon>
        <taxon>Metazoa</taxon>
        <taxon>Spiralia</taxon>
        <taxon>Lophotrochozoa</taxon>
        <taxon>Mollusca</taxon>
        <taxon>Gastropoda</taxon>
        <taxon>Heterobranchia</taxon>
        <taxon>Euthyneura</taxon>
        <taxon>Panpulmonata</taxon>
        <taxon>Hygrophila</taxon>
        <taxon>Lymnaeoidea</taxon>
        <taxon>Lymnaeidae</taxon>
        <taxon>Lymnaea</taxon>
    </lineage>
</organism>
<dbReference type="AlphaFoldDB" id="A0AAV2IB22"/>
<name>A0AAV2IB22_LYMST</name>
<evidence type="ECO:0000313" key="2">
    <source>
        <dbReference type="Proteomes" id="UP001497497"/>
    </source>
</evidence>
<accession>A0AAV2IB22</accession>
<proteinExistence type="predicted"/>
<reference evidence="1 2" key="1">
    <citation type="submission" date="2024-04" db="EMBL/GenBank/DDBJ databases">
        <authorList>
            <consortium name="Genoscope - CEA"/>
            <person name="William W."/>
        </authorList>
    </citation>
    <scope>NUCLEOTIDE SEQUENCE [LARGE SCALE GENOMIC DNA]</scope>
</reference>
<dbReference type="Proteomes" id="UP001497497">
    <property type="component" value="Unassembled WGS sequence"/>
</dbReference>
<dbReference type="EMBL" id="CAXITT010000520">
    <property type="protein sequence ID" value="CAL1543023.1"/>
    <property type="molecule type" value="Genomic_DNA"/>
</dbReference>
<sequence length="185" mass="21063">MNFIKNCIGWIYTKLKHLTTFGVDMGDSYYGCEIISPQPNEDMAELESLQKHLYSLITTNNVQDVKLELPVQDEKTEEKTLKVSGTHQNWEIRLSSITYKEIVKLVIFQNQSKALFVPADESRPKVEENFAFPPPNFTKQGTPLLVLVTSDKDKATGMVERKCYLLALNTNNFQEALHLTACMDA</sequence>
<comment type="caution">
    <text evidence="1">The sequence shown here is derived from an EMBL/GenBank/DDBJ whole genome shotgun (WGS) entry which is preliminary data.</text>
</comment>
<gene>
    <name evidence="1" type="ORF">GSLYS_00016557001</name>
</gene>
<evidence type="ECO:0000313" key="1">
    <source>
        <dbReference type="EMBL" id="CAL1543023.1"/>
    </source>
</evidence>